<keyword evidence="1" id="KW-0175">Coiled coil</keyword>
<evidence type="ECO:0000313" key="4">
    <source>
        <dbReference type="Proteomes" id="UP000198304"/>
    </source>
</evidence>
<dbReference type="EMBL" id="FZOJ01000064">
    <property type="protein sequence ID" value="SNT25691.1"/>
    <property type="molecule type" value="Genomic_DNA"/>
</dbReference>
<evidence type="ECO:0000313" key="3">
    <source>
        <dbReference type="EMBL" id="SNT25691.1"/>
    </source>
</evidence>
<keyword evidence="4" id="KW-1185">Reference proteome</keyword>
<organism evidence="3 4">
    <name type="scientific">Anaerovirgula multivorans</name>
    <dbReference type="NCBI Taxonomy" id="312168"/>
    <lineage>
        <taxon>Bacteria</taxon>
        <taxon>Bacillati</taxon>
        <taxon>Bacillota</taxon>
        <taxon>Clostridia</taxon>
        <taxon>Peptostreptococcales</taxon>
        <taxon>Natronincolaceae</taxon>
        <taxon>Anaerovirgula</taxon>
    </lineage>
</organism>
<name>A0A239L5G9_9FIRM</name>
<evidence type="ECO:0000256" key="2">
    <source>
        <dbReference type="SAM" id="SignalP"/>
    </source>
</evidence>
<dbReference type="RefSeq" id="WP_089285581.1">
    <property type="nucleotide sequence ID" value="NZ_FZOJ01000064.1"/>
</dbReference>
<protein>
    <submittedName>
        <fullName evidence="3">Uncharacterized protein</fullName>
    </submittedName>
</protein>
<proteinExistence type="predicted"/>
<feature type="coiled-coil region" evidence="1">
    <location>
        <begin position="63"/>
        <end position="97"/>
    </location>
</feature>
<keyword evidence="2" id="KW-0732">Signal</keyword>
<gene>
    <name evidence="3" type="ORF">SAMN05446037_10642</name>
</gene>
<accession>A0A239L5G9</accession>
<feature type="signal peptide" evidence="2">
    <location>
        <begin position="1"/>
        <end position="26"/>
    </location>
</feature>
<evidence type="ECO:0000256" key="1">
    <source>
        <dbReference type="SAM" id="Coils"/>
    </source>
</evidence>
<dbReference type="Proteomes" id="UP000198304">
    <property type="component" value="Unassembled WGS sequence"/>
</dbReference>
<feature type="chain" id="PRO_5039076747" evidence="2">
    <location>
        <begin position="27"/>
        <end position="199"/>
    </location>
</feature>
<sequence>MKKTSIIIIVVIALLNLAGCSSTTTYKDKVDLSYLKTPKHMIIISKEQKDERDRISKELVNVIEKLNDSQTLSKNEVKKLKKDQNQLMKAYENLENTYLIIDDTIFIEEVFYKIMNSKASIVKNTRSIDFIKSNYYTIELSYEDIPSTRQNLLEGYLDVFWIFQDGRVIVPKNEENFTEDKLIEARIDFDWFQEKIQNN</sequence>
<reference evidence="3 4" key="1">
    <citation type="submission" date="2017-06" db="EMBL/GenBank/DDBJ databases">
        <authorList>
            <person name="Kim H.J."/>
            <person name="Triplett B.A."/>
        </authorList>
    </citation>
    <scope>NUCLEOTIDE SEQUENCE [LARGE SCALE GENOMIC DNA]</scope>
    <source>
        <strain evidence="3 4">SCA</strain>
    </source>
</reference>
<dbReference type="AlphaFoldDB" id="A0A239L5G9"/>